<evidence type="ECO:0000313" key="2">
    <source>
        <dbReference type="Proteomes" id="UP001488838"/>
    </source>
</evidence>
<gene>
    <name evidence="1" type="ORF">U0070_005367</name>
</gene>
<reference evidence="1 2" key="1">
    <citation type="journal article" date="2023" name="bioRxiv">
        <title>Conserved and derived expression patterns and positive selection on dental genes reveal complex evolutionary context of ever-growing rodent molars.</title>
        <authorList>
            <person name="Calamari Z.T."/>
            <person name="Song A."/>
            <person name="Cohen E."/>
            <person name="Akter M."/>
            <person name="Roy R.D."/>
            <person name="Hallikas O."/>
            <person name="Christensen M.M."/>
            <person name="Li P."/>
            <person name="Marangoni P."/>
            <person name="Jernvall J."/>
            <person name="Klein O.D."/>
        </authorList>
    </citation>
    <scope>NUCLEOTIDE SEQUENCE [LARGE SCALE GENOMIC DNA]</scope>
    <source>
        <strain evidence="1">V071</strain>
    </source>
</reference>
<sequence>ERRSWAPLFLYSTGDRRPVPKLSRVQGARLGWGRRAGRRGSRGCDCAQHELRGGAAWAAPPSRCRAGAEASAAAGRAGRAMTPAVRGCRRVAWCPARPPASAPSAPQKAACRGDATMGLKPSCLKGRTECGVLE</sequence>
<feature type="non-terminal residue" evidence="1">
    <location>
        <position position="1"/>
    </location>
</feature>
<comment type="caution">
    <text evidence="1">The sequence shown here is derived from an EMBL/GenBank/DDBJ whole genome shotgun (WGS) entry which is preliminary data.</text>
</comment>
<dbReference type="EMBL" id="JBBHLL010000293">
    <property type="protein sequence ID" value="KAK7806706.1"/>
    <property type="molecule type" value="Genomic_DNA"/>
</dbReference>
<keyword evidence="2" id="KW-1185">Reference proteome</keyword>
<protein>
    <submittedName>
        <fullName evidence="1">Uncharacterized protein</fullName>
    </submittedName>
</protein>
<evidence type="ECO:0000313" key="1">
    <source>
        <dbReference type="EMBL" id="KAK7806706.1"/>
    </source>
</evidence>
<dbReference type="AlphaFoldDB" id="A0AAW0HX15"/>
<organism evidence="1 2">
    <name type="scientific">Myodes glareolus</name>
    <name type="common">Bank vole</name>
    <name type="synonym">Clethrionomys glareolus</name>
    <dbReference type="NCBI Taxonomy" id="447135"/>
    <lineage>
        <taxon>Eukaryota</taxon>
        <taxon>Metazoa</taxon>
        <taxon>Chordata</taxon>
        <taxon>Craniata</taxon>
        <taxon>Vertebrata</taxon>
        <taxon>Euteleostomi</taxon>
        <taxon>Mammalia</taxon>
        <taxon>Eutheria</taxon>
        <taxon>Euarchontoglires</taxon>
        <taxon>Glires</taxon>
        <taxon>Rodentia</taxon>
        <taxon>Myomorpha</taxon>
        <taxon>Muroidea</taxon>
        <taxon>Cricetidae</taxon>
        <taxon>Arvicolinae</taxon>
        <taxon>Myodes</taxon>
    </lineage>
</organism>
<proteinExistence type="predicted"/>
<accession>A0AAW0HX15</accession>
<name>A0AAW0HX15_MYOGA</name>
<feature type="non-terminal residue" evidence="1">
    <location>
        <position position="134"/>
    </location>
</feature>
<dbReference type="Proteomes" id="UP001488838">
    <property type="component" value="Unassembled WGS sequence"/>
</dbReference>